<feature type="domain" description="VTT" evidence="7">
    <location>
        <begin position="77"/>
        <end position="189"/>
    </location>
</feature>
<dbReference type="Proteomes" id="UP000440066">
    <property type="component" value="Unassembled WGS sequence"/>
</dbReference>
<evidence type="ECO:0000256" key="3">
    <source>
        <dbReference type="ARBA" id="ARBA00022692"/>
    </source>
</evidence>
<dbReference type="PANTHER" id="PTHR12677:SF49">
    <property type="entry name" value="TVP38_TMEM64 FAMILY MEMBRANE PROTEIN"/>
    <property type="match status" value="1"/>
</dbReference>
<comment type="similarity">
    <text evidence="6">Belongs to the TVP38/TMEM64 family.</text>
</comment>
<evidence type="ECO:0000313" key="8">
    <source>
        <dbReference type="EMBL" id="MRJ47834.1"/>
    </source>
</evidence>
<dbReference type="Pfam" id="PF09335">
    <property type="entry name" value="VTT_dom"/>
    <property type="match status" value="1"/>
</dbReference>
<evidence type="ECO:0000313" key="9">
    <source>
        <dbReference type="Proteomes" id="UP000440066"/>
    </source>
</evidence>
<proteinExistence type="inferred from homology"/>
<comment type="caution">
    <text evidence="8">The sequence shown here is derived from an EMBL/GenBank/DDBJ whole genome shotgun (WGS) entry which is preliminary data.</text>
</comment>
<evidence type="ECO:0000256" key="2">
    <source>
        <dbReference type="ARBA" id="ARBA00022475"/>
    </source>
</evidence>
<evidence type="ECO:0000256" key="5">
    <source>
        <dbReference type="ARBA" id="ARBA00023136"/>
    </source>
</evidence>
<reference evidence="8 9" key="1">
    <citation type="submission" date="2019-11" db="EMBL/GenBank/DDBJ databases">
        <title>Characterisation of Fundicoccus ignavus gen. nov. sp. nov., a novel genus of the family Aerococcaceae from bulk tank milk.</title>
        <authorList>
            <person name="Siebert A."/>
            <person name="Huptas C."/>
            <person name="Wenning M."/>
            <person name="Scherer S."/>
            <person name="Doll E.V."/>
        </authorList>
    </citation>
    <scope>NUCLEOTIDE SEQUENCE [LARGE SCALE GENOMIC DNA]</scope>
    <source>
        <strain evidence="8 9">DSM 109652</strain>
    </source>
</reference>
<feature type="transmembrane region" description="Helical" evidence="6">
    <location>
        <begin position="86"/>
        <end position="106"/>
    </location>
</feature>
<evidence type="ECO:0000256" key="6">
    <source>
        <dbReference type="RuleBase" id="RU366058"/>
    </source>
</evidence>
<gene>
    <name evidence="8" type="ORF">GF867_09685</name>
</gene>
<dbReference type="InterPro" id="IPR032816">
    <property type="entry name" value="VTT_dom"/>
</dbReference>
<evidence type="ECO:0000256" key="1">
    <source>
        <dbReference type="ARBA" id="ARBA00004651"/>
    </source>
</evidence>
<keyword evidence="2 6" id="KW-1003">Cell membrane</keyword>
<protein>
    <recommendedName>
        <fullName evidence="6">TVP38/TMEM64 family membrane protein</fullName>
    </recommendedName>
</protein>
<keyword evidence="3 6" id="KW-0812">Transmembrane</keyword>
<dbReference type="InterPro" id="IPR015414">
    <property type="entry name" value="TMEM64"/>
</dbReference>
<organism evidence="8 9">
    <name type="scientific">Fundicoccus ignavus</name>
    <dbReference type="NCBI Taxonomy" id="2664442"/>
    <lineage>
        <taxon>Bacteria</taxon>
        <taxon>Bacillati</taxon>
        <taxon>Bacillota</taxon>
        <taxon>Bacilli</taxon>
        <taxon>Lactobacillales</taxon>
        <taxon>Aerococcaceae</taxon>
        <taxon>Fundicoccus</taxon>
    </lineage>
</organism>
<dbReference type="GO" id="GO:0005886">
    <property type="term" value="C:plasma membrane"/>
    <property type="evidence" value="ECO:0007669"/>
    <property type="project" value="UniProtKB-SubCell"/>
</dbReference>
<dbReference type="PANTHER" id="PTHR12677">
    <property type="entry name" value="GOLGI APPARATUS MEMBRANE PROTEIN TVP38-RELATED"/>
    <property type="match status" value="1"/>
</dbReference>
<dbReference type="RefSeq" id="WP_153832898.1">
    <property type="nucleotide sequence ID" value="NZ_WJQT01000014.1"/>
</dbReference>
<evidence type="ECO:0000256" key="4">
    <source>
        <dbReference type="ARBA" id="ARBA00022989"/>
    </source>
</evidence>
<name>A0A844C0X7_9LACT</name>
<dbReference type="AlphaFoldDB" id="A0A844C0X7"/>
<accession>A0A844C0X7</accession>
<comment type="subcellular location">
    <subcellularLocation>
        <location evidence="1 6">Cell membrane</location>
        <topology evidence="1 6">Multi-pass membrane protein</topology>
    </subcellularLocation>
</comment>
<comment type="caution">
    <text evidence="6">Lacks conserved residue(s) required for the propagation of feature annotation.</text>
</comment>
<dbReference type="EMBL" id="WJQT01000014">
    <property type="protein sequence ID" value="MRJ47834.1"/>
    <property type="molecule type" value="Genomic_DNA"/>
</dbReference>
<feature type="transmembrane region" description="Helical" evidence="6">
    <location>
        <begin position="51"/>
        <end position="74"/>
    </location>
</feature>
<evidence type="ECO:0000259" key="7">
    <source>
        <dbReference type="Pfam" id="PF09335"/>
    </source>
</evidence>
<keyword evidence="4 6" id="KW-1133">Transmembrane helix</keyword>
<keyword evidence="5 6" id="KW-0472">Membrane</keyword>
<feature type="transmembrane region" description="Helical" evidence="6">
    <location>
        <begin position="12"/>
        <end position="31"/>
    </location>
</feature>
<feature type="transmembrane region" description="Helical" evidence="6">
    <location>
        <begin position="174"/>
        <end position="196"/>
    </location>
</feature>
<sequence length="202" mass="23063">MTLSLEQKRLVIRSTTIFGVVATILGAYFILQSNYFRPEGGFSDLLINLGIFGPLIFILVQISQIIYPIIPLGLTNVIGDLIFGHAWGFVFNCIGMLLGSSINFFLGRRFGEGFLLAFINDETYQKYKERINRGNGLKKLLIIGFILPLFPDDIFCIIAGMSKITYKEFFKLILFYRPISLFVFTFMSSNIIQFFVDLLFGW</sequence>